<dbReference type="Gene3D" id="3.10.450.50">
    <property type="match status" value="1"/>
</dbReference>
<evidence type="ECO:0000313" key="1">
    <source>
        <dbReference type="EMBL" id="KFF11365.1"/>
    </source>
</evidence>
<gene>
    <name evidence="1" type="ORF">IW15_16615</name>
</gene>
<proteinExistence type="predicted"/>
<dbReference type="AlphaFoldDB" id="A0A086A3V1"/>
<keyword evidence="2" id="KW-1185">Reference proteome</keyword>
<organism evidence="1 2">
    <name type="scientific">Chryseobacterium soli</name>
    <dbReference type="NCBI Taxonomy" id="445961"/>
    <lineage>
        <taxon>Bacteria</taxon>
        <taxon>Pseudomonadati</taxon>
        <taxon>Bacteroidota</taxon>
        <taxon>Flavobacteriia</taxon>
        <taxon>Flavobacteriales</taxon>
        <taxon>Weeksellaceae</taxon>
        <taxon>Chryseobacterium group</taxon>
        <taxon>Chryseobacterium</taxon>
    </lineage>
</organism>
<dbReference type="EMBL" id="JPRH01000007">
    <property type="protein sequence ID" value="KFF11365.1"/>
    <property type="molecule type" value="Genomic_DNA"/>
</dbReference>
<evidence type="ECO:0000313" key="2">
    <source>
        <dbReference type="Proteomes" id="UP000028705"/>
    </source>
</evidence>
<protein>
    <recommendedName>
        <fullName evidence="3">DUF4440 domain-containing protein</fullName>
    </recommendedName>
</protein>
<dbReference type="RefSeq" id="WP_034713382.1">
    <property type="nucleotide sequence ID" value="NZ_JPRH01000007.1"/>
</dbReference>
<evidence type="ECO:0008006" key="3">
    <source>
        <dbReference type="Google" id="ProtNLM"/>
    </source>
</evidence>
<dbReference type="InterPro" id="IPR032710">
    <property type="entry name" value="NTF2-like_dom_sf"/>
</dbReference>
<accession>A0A086A3V1</accession>
<dbReference type="SUPFAM" id="SSF54427">
    <property type="entry name" value="NTF2-like"/>
    <property type="match status" value="1"/>
</dbReference>
<dbReference type="eggNOG" id="COG4460">
    <property type="taxonomic scope" value="Bacteria"/>
</dbReference>
<dbReference type="OrthoDB" id="766667at2"/>
<reference evidence="1 2" key="1">
    <citation type="submission" date="2014-07" db="EMBL/GenBank/DDBJ databases">
        <title>Genome of Chryseobacterium soli DSM 19298.</title>
        <authorList>
            <person name="Stropko S.J."/>
            <person name="Pipes S.E."/>
            <person name="Newman J."/>
        </authorList>
    </citation>
    <scope>NUCLEOTIDE SEQUENCE [LARGE SCALE GENOMIC DNA]</scope>
    <source>
        <strain evidence="1 2">DSM 19298</strain>
    </source>
</reference>
<sequence>MNTTEKISKEVKGFHEDIEKWFHGQEKDKDSLYEKLLSGFAPDFTMVNGNGNTISLSAFAEWLPGVYGKFPERRIILENIEITHTESHGLASYIEIQITGDATTRRQSSAVFLVNEEKAVWLHLIEHWI</sequence>
<comment type="caution">
    <text evidence="1">The sequence shown here is derived from an EMBL/GenBank/DDBJ whole genome shotgun (WGS) entry which is preliminary data.</text>
</comment>
<name>A0A086A3V1_9FLAO</name>
<dbReference type="Proteomes" id="UP000028705">
    <property type="component" value="Unassembled WGS sequence"/>
</dbReference>